<dbReference type="InterPro" id="IPR001841">
    <property type="entry name" value="Znf_RING"/>
</dbReference>
<protein>
    <submittedName>
        <fullName evidence="1">Uncharacterized protein</fullName>
    </submittedName>
</protein>
<comment type="caution">
    <text evidence="1">The sequence shown here is derived from an EMBL/GenBank/DDBJ whole genome shotgun (WGS) entry which is preliminary data.</text>
</comment>
<evidence type="ECO:0000313" key="1">
    <source>
        <dbReference type="EMBL" id="CAK9005527.1"/>
    </source>
</evidence>
<dbReference type="EMBL" id="CAXAMM010004969">
    <property type="protein sequence ID" value="CAK9005527.1"/>
    <property type="molecule type" value="Genomic_DNA"/>
</dbReference>
<gene>
    <name evidence="1" type="ORF">SCF082_LOCUS8638</name>
</gene>
<evidence type="ECO:0000313" key="2">
    <source>
        <dbReference type="Proteomes" id="UP001642464"/>
    </source>
</evidence>
<dbReference type="InterPro" id="IPR018957">
    <property type="entry name" value="Znf_C3HC4_RING-type"/>
</dbReference>
<reference evidence="1 2" key="1">
    <citation type="submission" date="2024-02" db="EMBL/GenBank/DDBJ databases">
        <authorList>
            <person name="Chen Y."/>
            <person name="Shah S."/>
            <person name="Dougan E. K."/>
            <person name="Thang M."/>
            <person name="Chan C."/>
        </authorList>
    </citation>
    <scope>NUCLEOTIDE SEQUENCE [LARGE SCALE GENOMIC DNA]</scope>
</reference>
<dbReference type="CDD" id="cd16449">
    <property type="entry name" value="RING-HC"/>
    <property type="match status" value="1"/>
</dbReference>
<keyword evidence="2" id="KW-1185">Reference proteome</keyword>
<sequence length="347" mass="38594">MALSEGSATRSAEACLDWARRVDQVQSKRNPEEWEAAKQRIESARERERQSRKCKSVKNHVIRSRALAAEGLRQMSITPASEHLAVQTRWMSAQESSSRFASARWDNFTRGPEADAAPQLLAEEEEDEAMAEVADLIGAGDVAALNALGNDGLEEGGPQSAGRSIDQLLAQLRKEPANEEECAAKFMLYEGYAREVEEMRGTLLKFNDETSPSLPAAVSGDLNNQIQRIDSTEAMGIPDDAREWFVYHMMKKAERNNLSMARILESFEKKLAFLAKSDQQECPVCLEAFQTDCLTGDRAPETLGCCHKVCKECWESWSQVMGGRPFCPLCRHDEFLGAIAARLSEVA</sequence>
<name>A0ABP0ITV9_9DINO</name>
<accession>A0ABP0ITV9</accession>
<proteinExistence type="predicted"/>
<organism evidence="1 2">
    <name type="scientific">Durusdinium trenchii</name>
    <dbReference type="NCBI Taxonomy" id="1381693"/>
    <lineage>
        <taxon>Eukaryota</taxon>
        <taxon>Sar</taxon>
        <taxon>Alveolata</taxon>
        <taxon>Dinophyceae</taxon>
        <taxon>Suessiales</taxon>
        <taxon>Symbiodiniaceae</taxon>
        <taxon>Durusdinium</taxon>
    </lineage>
</organism>
<dbReference type="SUPFAM" id="SSF57850">
    <property type="entry name" value="RING/U-box"/>
    <property type="match status" value="1"/>
</dbReference>
<dbReference type="Gene3D" id="3.30.40.10">
    <property type="entry name" value="Zinc/RING finger domain, C3HC4 (zinc finger)"/>
    <property type="match status" value="1"/>
</dbReference>
<dbReference type="InterPro" id="IPR013083">
    <property type="entry name" value="Znf_RING/FYVE/PHD"/>
</dbReference>
<dbReference type="PROSITE" id="PS50089">
    <property type="entry name" value="ZF_RING_2"/>
    <property type="match status" value="1"/>
</dbReference>
<dbReference type="Proteomes" id="UP001642464">
    <property type="component" value="Unassembled WGS sequence"/>
</dbReference>
<dbReference type="Pfam" id="PF00097">
    <property type="entry name" value="zf-C3HC4"/>
    <property type="match status" value="1"/>
</dbReference>